<keyword evidence="2" id="KW-0732">Signal</keyword>
<sequence length="206" mass="20482">MRIPTIVAGTAALALLAGCGDSGGTTGTPTTATTPTSNSSGGGDTTANGAPKVKNPLEVKAFEANPCGMATPAQVEAFGLPGVTGRVNSGAPGASCIWLGASAPSKITPSATLIPGGKGLDAMYQNKDSYAAFEVLPAIQGYPAIMNLQVDQRADGNCDVSVGLSDEVALLVLIVTEKGSPRFADPCGAATEFANQVITTIKAGAK</sequence>
<dbReference type="Pfam" id="PF12079">
    <property type="entry name" value="DUF3558"/>
    <property type="match status" value="1"/>
</dbReference>
<feature type="compositionally biased region" description="Low complexity" evidence="1">
    <location>
        <begin position="27"/>
        <end position="49"/>
    </location>
</feature>
<evidence type="ECO:0000256" key="2">
    <source>
        <dbReference type="SAM" id="SignalP"/>
    </source>
</evidence>
<gene>
    <name evidence="3" type="ORF">C8D87_10553</name>
</gene>
<keyword evidence="4" id="KW-1185">Reference proteome</keyword>
<dbReference type="RefSeq" id="WP_170166549.1">
    <property type="nucleotide sequence ID" value="NZ_QLTT01000005.1"/>
</dbReference>
<protein>
    <submittedName>
        <fullName evidence="3">Uncharacterized protein DUF3558</fullName>
    </submittedName>
</protein>
<proteinExistence type="predicted"/>
<dbReference type="InterPro" id="IPR024520">
    <property type="entry name" value="DUF3558"/>
</dbReference>
<evidence type="ECO:0000313" key="4">
    <source>
        <dbReference type="Proteomes" id="UP000248714"/>
    </source>
</evidence>
<feature type="region of interest" description="Disordered" evidence="1">
    <location>
        <begin position="25"/>
        <end position="52"/>
    </location>
</feature>
<dbReference type="EMBL" id="QLTT01000005">
    <property type="protein sequence ID" value="RAS64566.1"/>
    <property type="molecule type" value="Genomic_DNA"/>
</dbReference>
<feature type="signal peptide" evidence="2">
    <location>
        <begin position="1"/>
        <end position="19"/>
    </location>
</feature>
<feature type="chain" id="PRO_5046445369" evidence="2">
    <location>
        <begin position="20"/>
        <end position="206"/>
    </location>
</feature>
<evidence type="ECO:0000256" key="1">
    <source>
        <dbReference type="SAM" id="MobiDB-lite"/>
    </source>
</evidence>
<dbReference type="Proteomes" id="UP000248714">
    <property type="component" value="Unassembled WGS sequence"/>
</dbReference>
<name>A0ABX9E5T1_9PSEU</name>
<organism evidence="3 4">
    <name type="scientific">Lentzea atacamensis</name>
    <dbReference type="NCBI Taxonomy" id="531938"/>
    <lineage>
        <taxon>Bacteria</taxon>
        <taxon>Bacillati</taxon>
        <taxon>Actinomycetota</taxon>
        <taxon>Actinomycetes</taxon>
        <taxon>Pseudonocardiales</taxon>
        <taxon>Pseudonocardiaceae</taxon>
        <taxon>Lentzea</taxon>
    </lineage>
</organism>
<comment type="caution">
    <text evidence="3">The sequence shown here is derived from an EMBL/GenBank/DDBJ whole genome shotgun (WGS) entry which is preliminary data.</text>
</comment>
<evidence type="ECO:0000313" key="3">
    <source>
        <dbReference type="EMBL" id="RAS64566.1"/>
    </source>
</evidence>
<reference evidence="3 4" key="1">
    <citation type="submission" date="2018-06" db="EMBL/GenBank/DDBJ databases">
        <title>Genomic Encyclopedia of Type Strains, Phase IV (KMG-IV): sequencing the most valuable type-strain genomes for metagenomic binning, comparative biology and taxonomic classification.</title>
        <authorList>
            <person name="Goeker M."/>
        </authorList>
    </citation>
    <scope>NUCLEOTIDE SEQUENCE [LARGE SCALE GENOMIC DNA]</scope>
    <source>
        <strain evidence="3 4">DSM 45479</strain>
    </source>
</reference>
<dbReference type="PROSITE" id="PS51257">
    <property type="entry name" value="PROKAR_LIPOPROTEIN"/>
    <property type="match status" value="1"/>
</dbReference>
<accession>A0ABX9E5T1</accession>